<feature type="region of interest" description="Disordered" evidence="1">
    <location>
        <begin position="1"/>
        <end position="55"/>
    </location>
</feature>
<feature type="compositionally biased region" description="Basic residues" evidence="1">
    <location>
        <begin position="199"/>
        <end position="209"/>
    </location>
</feature>
<feature type="compositionally biased region" description="Basic and acidic residues" evidence="1">
    <location>
        <begin position="281"/>
        <end position="295"/>
    </location>
</feature>
<feature type="compositionally biased region" description="Polar residues" evidence="1">
    <location>
        <begin position="732"/>
        <end position="742"/>
    </location>
</feature>
<dbReference type="AlphaFoldDB" id="A0A7I4XX73"/>
<proteinExistence type="predicted"/>
<evidence type="ECO:0000256" key="1">
    <source>
        <dbReference type="SAM" id="MobiDB-lite"/>
    </source>
</evidence>
<dbReference type="Proteomes" id="UP000025227">
    <property type="component" value="Unplaced"/>
</dbReference>
<organism evidence="2 3">
    <name type="scientific">Haemonchus contortus</name>
    <name type="common">Barber pole worm</name>
    <dbReference type="NCBI Taxonomy" id="6289"/>
    <lineage>
        <taxon>Eukaryota</taxon>
        <taxon>Metazoa</taxon>
        <taxon>Ecdysozoa</taxon>
        <taxon>Nematoda</taxon>
        <taxon>Chromadorea</taxon>
        <taxon>Rhabditida</taxon>
        <taxon>Rhabditina</taxon>
        <taxon>Rhabditomorpha</taxon>
        <taxon>Strongyloidea</taxon>
        <taxon>Trichostrongylidae</taxon>
        <taxon>Haemonchus</taxon>
    </lineage>
</organism>
<evidence type="ECO:0000313" key="2">
    <source>
        <dbReference type="Proteomes" id="UP000025227"/>
    </source>
</evidence>
<feature type="region of interest" description="Disordered" evidence="1">
    <location>
        <begin position="124"/>
        <end position="231"/>
    </location>
</feature>
<feature type="region of interest" description="Disordered" evidence="1">
    <location>
        <begin position="710"/>
        <end position="742"/>
    </location>
</feature>
<dbReference type="OrthoDB" id="5874782at2759"/>
<sequence>MVRLKKLPVKTGSSGVDVNTEQCPRMTDVDSSRSKSGRPSCGNPVRTRGSRKAPVVSLKRPSVRAVRRSSRKIGSNGRITRINSQLISDGIQLRTRRSVASPCRKEVKKSRCPQPFHLTLKGTTTKRRGRPLQSAPHVTSFVDKKHCKPPSHDIPNDVPDQTWKTQGVINTRKSGASRKRASATVPKNCGISGKQSKNTTKKSVRRATSTRKGDGSRKATSSSDRGEGIAPALVRAKEFPTKGKTCSASRERKLTEGIVTNQIKQDGPELKEAIRLEKRKQKLEEREGKKAERLPKNGMRPKLSQRKDVCEQERKRNLPRNLQDMDKRMKLDSHSENYGAKLAMLQEKFAAKLAKTFIPSPRNSLLPFVDVSIFWRIFVPGEVFFGRWLVLDEVPSHRYGVMAYLVVEQGDAAAQCVLYAQLTESPFAALPEEVYFVQIQSERNRSSMFQTIVEARFVDAAPQSPPFFYAIVLLRDSISLHDLWHAYPHPPQGTLETKAWSIGTVGRLAADILAIIELVYETGYTFRNVEMSHFHLDIRSRRLYLNNASEVAKSTELMDLKVKNEEVLFHNHWRGCPEFAPLSWHENGKNSVVNVTDCAEALFYIMMEMLGFMSWRGLGKDEIKLRKLTFDESILPLPLAEYWRVVRRAQEMPVAKVMLHDGYLLLNGKRGGATSSILDFRRLFVKLLSLYKIFGQVHDDDTPYDFDVVQSPTSASTKQPHTPTPKYRHAYTPTTQTKLESL</sequence>
<reference evidence="3" key="1">
    <citation type="submission" date="2020-12" db="UniProtKB">
        <authorList>
            <consortium name="WormBaseParasite"/>
        </authorList>
    </citation>
    <scope>IDENTIFICATION</scope>
    <source>
        <strain evidence="3">MHco3</strain>
    </source>
</reference>
<dbReference type="WBParaSite" id="HCON_00018490-00001">
    <property type="protein sequence ID" value="HCON_00018490-00001"/>
    <property type="gene ID" value="HCON_00018490"/>
</dbReference>
<protein>
    <submittedName>
        <fullName evidence="3">Protein kinase domain containing protein</fullName>
    </submittedName>
</protein>
<feature type="compositionally biased region" description="Basic and acidic residues" evidence="1">
    <location>
        <begin position="305"/>
        <end position="316"/>
    </location>
</feature>
<keyword evidence="2" id="KW-1185">Reference proteome</keyword>
<feature type="compositionally biased region" description="Polar residues" evidence="1">
    <location>
        <begin position="162"/>
        <end position="174"/>
    </location>
</feature>
<feature type="compositionally biased region" description="Polar residues" evidence="1">
    <location>
        <begin position="710"/>
        <end position="721"/>
    </location>
</feature>
<name>A0A7I4XX73_HAECO</name>
<feature type="region of interest" description="Disordered" evidence="1">
    <location>
        <begin position="281"/>
        <end position="318"/>
    </location>
</feature>
<feature type="compositionally biased region" description="Polar residues" evidence="1">
    <location>
        <begin position="11"/>
        <end position="22"/>
    </location>
</feature>
<evidence type="ECO:0000313" key="3">
    <source>
        <dbReference type="WBParaSite" id="HCON_00018490-00001"/>
    </source>
</evidence>
<accession>A0A7I4XX73</accession>